<name>T1KV94_TETUR</name>
<dbReference type="HOGENOM" id="CLU_651052_0_0_1"/>
<feature type="compositionally biased region" description="Basic and acidic residues" evidence="1">
    <location>
        <begin position="38"/>
        <end position="47"/>
    </location>
</feature>
<protein>
    <submittedName>
        <fullName evidence="2">Uncharacterized protein</fullName>
    </submittedName>
</protein>
<feature type="region of interest" description="Disordered" evidence="1">
    <location>
        <begin position="34"/>
        <end position="164"/>
    </location>
</feature>
<reference evidence="3" key="1">
    <citation type="submission" date="2011-08" db="EMBL/GenBank/DDBJ databases">
        <authorList>
            <person name="Rombauts S."/>
        </authorList>
    </citation>
    <scope>NUCLEOTIDE SEQUENCE</scope>
    <source>
        <strain evidence="3">London</strain>
    </source>
</reference>
<sequence>MISKSSISSLPSCESIQCKPSGSELIIYSSTYPTALPSKEDSKDKRISQSSNEEARIGLAKRPNKLPCDSTVITCSNGGEECKENGNKNDYESNDESNGANEGGDENDGDEEEDPSEGFSDEAKENSGKQCKVKCDGNSCASGEGKESSKKGINGIMKSATSPVERKKRARVEFSNIVNERRASNITYSNQNDFNQHLNHPRHHYRESRLSVLITSSASTVNMGNLSSGHGRSSRRYHSHADLNSTQGSGLNDDEGRRGSDLMRLFTRRRSRSPTSLSAASCRRLQQPRLSLLGKPIVPRSIKQRDPRYRRTQILIHNLLERPRGKLAVIYHLLHVSIKSRQSLLGNLSFSSSSNLLSQELISRAMKSNLMLRAQVTGNVEGTNFYLRLRVNSIFCHEYNIKPFTESCNPTCPVREVTRKIV</sequence>
<proteinExistence type="predicted"/>
<keyword evidence="3" id="KW-1185">Reference proteome</keyword>
<dbReference type="eggNOG" id="KOG1419">
    <property type="taxonomic scope" value="Eukaryota"/>
</dbReference>
<dbReference type="STRING" id="32264.T1KV94"/>
<accession>T1KV94</accession>
<dbReference type="AlphaFoldDB" id="T1KV94"/>
<feature type="compositionally biased region" description="Basic and acidic residues" evidence="1">
    <location>
        <begin position="80"/>
        <end position="91"/>
    </location>
</feature>
<evidence type="ECO:0000256" key="1">
    <source>
        <dbReference type="SAM" id="MobiDB-lite"/>
    </source>
</evidence>
<feature type="compositionally biased region" description="Acidic residues" evidence="1">
    <location>
        <begin position="103"/>
        <end position="120"/>
    </location>
</feature>
<feature type="region of interest" description="Disordered" evidence="1">
    <location>
        <begin position="223"/>
        <end position="258"/>
    </location>
</feature>
<organism evidence="2 3">
    <name type="scientific">Tetranychus urticae</name>
    <name type="common">Two-spotted spider mite</name>
    <dbReference type="NCBI Taxonomy" id="32264"/>
    <lineage>
        <taxon>Eukaryota</taxon>
        <taxon>Metazoa</taxon>
        <taxon>Ecdysozoa</taxon>
        <taxon>Arthropoda</taxon>
        <taxon>Chelicerata</taxon>
        <taxon>Arachnida</taxon>
        <taxon>Acari</taxon>
        <taxon>Acariformes</taxon>
        <taxon>Trombidiformes</taxon>
        <taxon>Prostigmata</taxon>
        <taxon>Eleutherengona</taxon>
        <taxon>Raphignathae</taxon>
        <taxon>Tetranychoidea</taxon>
        <taxon>Tetranychidae</taxon>
        <taxon>Tetranychus</taxon>
    </lineage>
</organism>
<dbReference type="EMBL" id="CAEY01000590">
    <property type="status" value="NOT_ANNOTATED_CDS"/>
    <property type="molecule type" value="Genomic_DNA"/>
</dbReference>
<reference evidence="2" key="2">
    <citation type="submission" date="2015-06" db="UniProtKB">
        <authorList>
            <consortium name="EnsemblMetazoa"/>
        </authorList>
    </citation>
    <scope>IDENTIFICATION</scope>
</reference>
<dbReference type="Proteomes" id="UP000015104">
    <property type="component" value="Unassembled WGS sequence"/>
</dbReference>
<evidence type="ECO:0000313" key="2">
    <source>
        <dbReference type="EnsemblMetazoa" id="tetur22g02910.1"/>
    </source>
</evidence>
<dbReference type="EnsemblMetazoa" id="tetur22g02910.1">
    <property type="protein sequence ID" value="tetur22g02910.1"/>
    <property type="gene ID" value="tetur22g02910"/>
</dbReference>
<evidence type="ECO:0000313" key="3">
    <source>
        <dbReference type="Proteomes" id="UP000015104"/>
    </source>
</evidence>